<protein>
    <submittedName>
        <fullName evidence="2">Uncharacterized protein</fullName>
    </submittedName>
</protein>
<keyword evidence="3" id="KW-1185">Reference proteome</keyword>
<organism evidence="2 3">
    <name type="scientific">Rothia santali</name>
    <dbReference type="NCBI Taxonomy" id="2949643"/>
    <lineage>
        <taxon>Bacteria</taxon>
        <taxon>Bacillati</taxon>
        <taxon>Actinomycetota</taxon>
        <taxon>Actinomycetes</taxon>
        <taxon>Micrococcales</taxon>
        <taxon>Micrococcaceae</taxon>
        <taxon>Rothia</taxon>
    </lineage>
</organism>
<keyword evidence="1" id="KW-0812">Transmembrane</keyword>
<keyword evidence="1" id="KW-1133">Transmembrane helix</keyword>
<dbReference type="Proteomes" id="UP001139502">
    <property type="component" value="Unassembled WGS sequence"/>
</dbReference>
<name>A0A9X2KL88_9MICC</name>
<dbReference type="EMBL" id="JANAFB010000014">
    <property type="protein sequence ID" value="MCP3425846.1"/>
    <property type="molecule type" value="Genomic_DNA"/>
</dbReference>
<dbReference type="AlphaFoldDB" id="A0A9X2KL88"/>
<evidence type="ECO:0000256" key="1">
    <source>
        <dbReference type="SAM" id="Phobius"/>
    </source>
</evidence>
<sequence length="90" mass="10213">MTISYRFKALGLPDHLSAVTTSARHLSEADEPYAALSRHHQASTTFQGDVLRFCATRRERLLSSWIIAVLMLFSAILPWFTMDGFWPSLV</sequence>
<keyword evidence="1" id="KW-0472">Membrane</keyword>
<evidence type="ECO:0000313" key="2">
    <source>
        <dbReference type="EMBL" id="MCP3425846.1"/>
    </source>
</evidence>
<evidence type="ECO:0000313" key="3">
    <source>
        <dbReference type="Proteomes" id="UP001139502"/>
    </source>
</evidence>
<accession>A0A9X2KL88</accession>
<dbReference type="RefSeq" id="WP_254166244.1">
    <property type="nucleotide sequence ID" value="NZ_JANAFB010000014.1"/>
</dbReference>
<feature type="transmembrane region" description="Helical" evidence="1">
    <location>
        <begin position="61"/>
        <end position="80"/>
    </location>
</feature>
<proteinExistence type="predicted"/>
<gene>
    <name evidence="2" type="ORF">NBM05_07450</name>
</gene>
<comment type="caution">
    <text evidence="2">The sequence shown here is derived from an EMBL/GenBank/DDBJ whole genome shotgun (WGS) entry which is preliminary data.</text>
</comment>
<reference evidence="2" key="1">
    <citation type="submission" date="2022-06" db="EMBL/GenBank/DDBJ databases">
        <title>Rothia sp. isolated from sandalwood seedling.</title>
        <authorList>
            <person name="Tuikhar N."/>
            <person name="Kirdat K."/>
            <person name="Thorat V."/>
            <person name="Swetha P."/>
            <person name="Padma S."/>
            <person name="Sundararaj R."/>
            <person name="Yadav A."/>
        </authorList>
    </citation>
    <scope>NUCLEOTIDE SEQUENCE</scope>
    <source>
        <strain evidence="2">AR01</strain>
    </source>
</reference>